<keyword evidence="7" id="KW-0868">Chloride</keyword>
<organism evidence="12 13">
    <name type="scientific">Pinctada imbricata</name>
    <name type="common">Atlantic pearl-oyster</name>
    <name type="synonym">Pinctada martensii</name>
    <dbReference type="NCBI Taxonomy" id="66713"/>
    <lineage>
        <taxon>Eukaryota</taxon>
        <taxon>Metazoa</taxon>
        <taxon>Spiralia</taxon>
        <taxon>Lophotrochozoa</taxon>
        <taxon>Mollusca</taxon>
        <taxon>Bivalvia</taxon>
        <taxon>Autobranchia</taxon>
        <taxon>Pteriomorphia</taxon>
        <taxon>Pterioida</taxon>
        <taxon>Pterioidea</taxon>
        <taxon>Pteriidae</taxon>
        <taxon>Pinctada</taxon>
    </lineage>
</organism>
<dbReference type="SUPFAM" id="SSF51445">
    <property type="entry name" value="(Trans)glycosidases"/>
    <property type="match status" value="1"/>
</dbReference>
<evidence type="ECO:0000256" key="7">
    <source>
        <dbReference type="ARBA" id="ARBA00023214"/>
    </source>
</evidence>
<gene>
    <name evidence="12" type="ORF">FSP39_008567</name>
</gene>
<dbReference type="GO" id="GO:0005975">
    <property type="term" value="P:carbohydrate metabolic process"/>
    <property type="evidence" value="ECO:0007669"/>
    <property type="project" value="InterPro"/>
</dbReference>
<evidence type="ECO:0000313" key="13">
    <source>
        <dbReference type="Proteomes" id="UP001186944"/>
    </source>
</evidence>
<reference evidence="12" key="1">
    <citation type="submission" date="2019-08" db="EMBL/GenBank/DDBJ databases">
        <title>The improved chromosome-level genome for the pearl oyster Pinctada fucata martensii using PacBio sequencing and Hi-C.</title>
        <authorList>
            <person name="Zheng Z."/>
        </authorList>
    </citation>
    <scope>NUCLEOTIDE SEQUENCE</scope>
    <source>
        <strain evidence="12">ZZ-2019</strain>
        <tissue evidence="12">Adductor muscle</tissue>
    </source>
</reference>
<evidence type="ECO:0000256" key="2">
    <source>
        <dbReference type="ARBA" id="ARBA00001913"/>
    </source>
</evidence>
<comment type="cofactor">
    <cofactor evidence="3">
        <name>chloride</name>
        <dbReference type="ChEBI" id="CHEBI:17996"/>
    </cofactor>
</comment>
<dbReference type="GO" id="GO:0043169">
    <property type="term" value="F:cation binding"/>
    <property type="evidence" value="ECO:0007669"/>
    <property type="project" value="InterPro"/>
</dbReference>
<dbReference type="AlphaFoldDB" id="A0AA88XLH5"/>
<dbReference type="PANTHER" id="PTHR43447">
    <property type="entry name" value="ALPHA-AMYLASE"/>
    <property type="match status" value="1"/>
</dbReference>
<evidence type="ECO:0000256" key="4">
    <source>
        <dbReference type="ARBA" id="ARBA00008061"/>
    </source>
</evidence>
<evidence type="ECO:0000256" key="10">
    <source>
        <dbReference type="SAM" id="MobiDB-lite"/>
    </source>
</evidence>
<keyword evidence="9" id="KW-0326">Glycosidase</keyword>
<sequence length="464" mass="53218">MIITAKGGNYSDPHCYSGRSVIAQLFEWKWSDVAAECETFLSQHHFCAVQISPPHENRVVHQPNRPWWERYQPVSYRLETRSGNEADFIDMIRRCNAVNVRIYVDMTINNMADTRSYGLGTGFSPYHGEQRTYPKVPYSGWDFHDKSECFTQDLEVHNYSDPAEVRSCQHDHLADLDLSKPWVQEKIIEAMNHLIDIGIAGFYINNAKYNSPEELSTIYSNLNQLNNTYFAVGTKPFIYHQFQEIDGEAVTSSEYTGLGKVASYKYGPQISAVFRHAHTLNTVTNQIPSWALVPSSDTVVFIDDQYTQRDPSHSVLSMQQNTREYSMAVAFTLANPYGFPRIISSYRWNSNIVNGSDIGADAGPPSQDPRSCTGNWESVYYETLKLEILLTYYYKKRGGDLQQDPAGASTGKHQNTRCKNTKDEYSTRRKRDTRHVNIKHKRLHINRRDQWVTGADFGRPSARK</sequence>
<evidence type="ECO:0000256" key="8">
    <source>
        <dbReference type="ARBA" id="ARBA00023277"/>
    </source>
</evidence>
<dbReference type="InterPro" id="IPR006047">
    <property type="entry name" value="GH13_cat_dom"/>
</dbReference>
<comment type="similarity">
    <text evidence="4">Belongs to the glycosyl hydrolase 13 family.</text>
</comment>
<feature type="domain" description="Glycosyl hydrolase family 13 catalytic" evidence="11">
    <location>
        <begin position="20"/>
        <end position="387"/>
    </location>
</feature>
<evidence type="ECO:0000256" key="1">
    <source>
        <dbReference type="ARBA" id="ARBA00000548"/>
    </source>
</evidence>
<evidence type="ECO:0000313" key="12">
    <source>
        <dbReference type="EMBL" id="KAK3087625.1"/>
    </source>
</evidence>
<dbReference type="InterPro" id="IPR017853">
    <property type="entry name" value="GH"/>
</dbReference>
<dbReference type="Gene3D" id="3.20.20.80">
    <property type="entry name" value="Glycosidases"/>
    <property type="match status" value="1"/>
</dbReference>
<protein>
    <recommendedName>
        <fullName evidence="5">alpha-amylase</fullName>
        <ecNumber evidence="5">3.2.1.1</ecNumber>
    </recommendedName>
</protein>
<evidence type="ECO:0000259" key="11">
    <source>
        <dbReference type="SMART" id="SM00642"/>
    </source>
</evidence>
<dbReference type="EMBL" id="VSWD01000011">
    <property type="protein sequence ID" value="KAK3087625.1"/>
    <property type="molecule type" value="Genomic_DNA"/>
</dbReference>
<dbReference type="EC" id="3.2.1.1" evidence="5"/>
<comment type="catalytic activity">
    <reaction evidence="1">
        <text>Endohydrolysis of (1-&gt;4)-alpha-D-glucosidic linkages in polysaccharides containing three or more (1-&gt;4)-alpha-linked D-glucose units.</text>
        <dbReference type="EC" id="3.2.1.1"/>
    </reaction>
</comment>
<dbReference type="SMART" id="SM00642">
    <property type="entry name" value="Aamy"/>
    <property type="match status" value="1"/>
</dbReference>
<keyword evidence="8" id="KW-0119">Carbohydrate metabolism</keyword>
<comment type="cofactor">
    <cofactor evidence="2">
        <name>Ca(2+)</name>
        <dbReference type="ChEBI" id="CHEBI:29108"/>
    </cofactor>
</comment>
<comment type="caution">
    <text evidence="12">The sequence shown here is derived from an EMBL/GenBank/DDBJ whole genome shotgun (WGS) entry which is preliminary data.</text>
</comment>
<dbReference type="GO" id="GO:0004556">
    <property type="term" value="F:alpha-amylase activity"/>
    <property type="evidence" value="ECO:0007669"/>
    <property type="project" value="UniProtKB-EC"/>
</dbReference>
<evidence type="ECO:0000256" key="9">
    <source>
        <dbReference type="ARBA" id="ARBA00023295"/>
    </source>
</evidence>
<feature type="region of interest" description="Disordered" evidence="10">
    <location>
        <begin position="404"/>
        <end position="433"/>
    </location>
</feature>
<name>A0AA88XLH5_PINIB</name>
<dbReference type="Proteomes" id="UP001186944">
    <property type="component" value="Unassembled WGS sequence"/>
</dbReference>
<dbReference type="InterPro" id="IPR006046">
    <property type="entry name" value="Alpha_amylase"/>
</dbReference>
<keyword evidence="6" id="KW-0378">Hydrolase</keyword>
<evidence type="ECO:0000256" key="5">
    <source>
        <dbReference type="ARBA" id="ARBA00012595"/>
    </source>
</evidence>
<keyword evidence="13" id="KW-1185">Reference proteome</keyword>
<dbReference type="PRINTS" id="PR00110">
    <property type="entry name" value="ALPHAAMYLASE"/>
</dbReference>
<proteinExistence type="inferred from homology"/>
<accession>A0AA88XLH5</accession>
<evidence type="ECO:0000256" key="3">
    <source>
        <dbReference type="ARBA" id="ARBA00001923"/>
    </source>
</evidence>
<evidence type="ECO:0000256" key="6">
    <source>
        <dbReference type="ARBA" id="ARBA00022801"/>
    </source>
</evidence>